<dbReference type="GO" id="GO:0005634">
    <property type="term" value="C:nucleus"/>
    <property type="evidence" value="ECO:0007669"/>
    <property type="project" value="UniProtKB-SubCell"/>
</dbReference>
<evidence type="ECO:0000256" key="6">
    <source>
        <dbReference type="ARBA" id="ARBA00022490"/>
    </source>
</evidence>
<dbReference type="InterPro" id="IPR012337">
    <property type="entry name" value="RNaseH-like_sf"/>
</dbReference>
<organism evidence="16 17">
    <name type="scientific">Diplodia seriata</name>
    <dbReference type="NCBI Taxonomy" id="420778"/>
    <lineage>
        <taxon>Eukaryota</taxon>
        <taxon>Fungi</taxon>
        <taxon>Dikarya</taxon>
        <taxon>Ascomycota</taxon>
        <taxon>Pezizomycotina</taxon>
        <taxon>Dothideomycetes</taxon>
        <taxon>Dothideomycetes incertae sedis</taxon>
        <taxon>Botryosphaeriales</taxon>
        <taxon>Botryosphaeriaceae</taxon>
        <taxon>Diplodia</taxon>
    </lineage>
</organism>
<dbReference type="GO" id="GO:0030014">
    <property type="term" value="C:CCR4-NOT complex"/>
    <property type="evidence" value="ECO:0007669"/>
    <property type="project" value="InterPro"/>
</dbReference>
<accession>A0A0G2GA10</accession>
<evidence type="ECO:0000313" key="16">
    <source>
        <dbReference type="EMBL" id="KKY20508.1"/>
    </source>
</evidence>
<gene>
    <name evidence="16" type="ORF">UCDDS831_g04555</name>
</gene>
<dbReference type="InterPro" id="IPR039637">
    <property type="entry name" value="CNOT7/CNOT8/Pop2"/>
</dbReference>
<keyword evidence="11" id="KW-0694">RNA-binding</keyword>
<comment type="similarity">
    <text evidence="4">Belongs to the CAF1 family.</text>
</comment>
<sequence length="508" mass="54086">MQRPTSPSPRRNILHPAIPALCSFPRDQPAPDPLLIAPTRDPVNAAVQNQNMGQQPGFGAGNPNGNMNIFGPATSNAGLAGSFGGASALGGGGTGLASHAAQMGFAHGAALQQQREHEAASMASGGAKGQGMRIREVWRHNLAQEMAILRSLVDKYPYISMDTEFPGVVARPMGDFITKASYHYQTVRCNVDLLKIIQLGITLFSPAGEIPPAQIEQGAVQQRGPYSNNLIVCPCTWTFNFQFSLEEDMYNEDSIQVLKKAGTDFEKHAEMGIDPHEFGSLLITSGLALSDDVNWISFHSGYDFAYLVKIMWCKQLPDDEEEYRKLVSIFFPRLLDVKFLWRHAQKLVTINGVNAQAQNILNALGNKSGLQDLAEELGCQRVGTQHQAGSDAWLTGNVFWQMRAKIFDGEVPLDMNGQMWGLTGVGPPASATAQAAVLAAHGHAANAVNGAGFQAALAFHTGGTPHRDSPSTPVTNAAGLAGGTPGPGGHGLGAMTPGGAFGNFTYGK</sequence>
<reference evidence="16 17" key="2">
    <citation type="submission" date="2015-05" db="EMBL/GenBank/DDBJ databases">
        <title>Distinctive expansion of gene families associated with plant cell wall degradation and secondary metabolism in the genomes of grapevine trunk pathogens.</title>
        <authorList>
            <person name="Lawrence D.P."/>
            <person name="Travadon R."/>
            <person name="Rolshausen P.E."/>
            <person name="Baumgartner K."/>
        </authorList>
    </citation>
    <scope>NUCLEOTIDE SEQUENCE [LARGE SCALE GENOMIC DNA]</scope>
    <source>
        <strain evidence="16">DS831</strain>
    </source>
</reference>
<dbReference type="GO" id="GO:0046872">
    <property type="term" value="F:metal ion binding"/>
    <property type="evidence" value="ECO:0007669"/>
    <property type="project" value="UniProtKB-KW"/>
</dbReference>
<dbReference type="PANTHER" id="PTHR10797">
    <property type="entry name" value="CCR4-NOT TRANSCRIPTION COMPLEX SUBUNIT"/>
    <property type="match status" value="1"/>
</dbReference>
<protein>
    <recommendedName>
        <fullName evidence="5">poly(A)-specific ribonuclease</fullName>
        <ecNumber evidence="5">3.1.13.4</ecNumber>
    </recommendedName>
</protein>
<keyword evidence="9" id="KW-0378">Hydrolase</keyword>
<dbReference type="FunFam" id="3.30.420.10:FF:000056">
    <property type="entry name" value="CCR4-NOT core complex subunit Caf1"/>
    <property type="match status" value="1"/>
</dbReference>
<evidence type="ECO:0000256" key="13">
    <source>
        <dbReference type="ARBA" id="ARBA00023163"/>
    </source>
</evidence>
<comment type="caution">
    <text evidence="16">The sequence shown here is derived from an EMBL/GenBank/DDBJ whole genome shotgun (WGS) entry which is preliminary data.</text>
</comment>
<keyword evidence="14" id="KW-0539">Nucleus</keyword>
<keyword evidence="7" id="KW-0540">Nuclease</keyword>
<dbReference type="SUPFAM" id="SSF53098">
    <property type="entry name" value="Ribonuclease H-like"/>
    <property type="match status" value="1"/>
</dbReference>
<dbReference type="GO" id="GO:0005737">
    <property type="term" value="C:cytoplasm"/>
    <property type="evidence" value="ECO:0007669"/>
    <property type="project" value="UniProtKB-SubCell"/>
</dbReference>
<dbReference type="InterPro" id="IPR036397">
    <property type="entry name" value="RNaseH_sf"/>
</dbReference>
<keyword evidence="6" id="KW-0963">Cytoplasm</keyword>
<dbReference type="EMBL" id="LAQI01000099">
    <property type="protein sequence ID" value="KKY20508.1"/>
    <property type="molecule type" value="Genomic_DNA"/>
</dbReference>
<keyword evidence="12" id="KW-0805">Transcription regulation</keyword>
<dbReference type="Proteomes" id="UP000034182">
    <property type="component" value="Unassembled WGS sequence"/>
</dbReference>
<evidence type="ECO:0000256" key="12">
    <source>
        <dbReference type="ARBA" id="ARBA00023015"/>
    </source>
</evidence>
<dbReference type="AlphaFoldDB" id="A0A0G2GA10"/>
<proteinExistence type="inferred from homology"/>
<keyword evidence="13" id="KW-0804">Transcription</keyword>
<dbReference type="EC" id="3.1.13.4" evidence="5"/>
<dbReference type="Pfam" id="PF04857">
    <property type="entry name" value="CAF1"/>
    <property type="match status" value="2"/>
</dbReference>
<keyword evidence="10" id="KW-0269">Exonuclease</keyword>
<evidence type="ECO:0000256" key="5">
    <source>
        <dbReference type="ARBA" id="ARBA00012161"/>
    </source>
</evidence>
<evidence type="ECO:0000256" key="8">
    <source>
        <dbReference type="ARBA" id="ARBA00022723"/>
    </source>
</evidence>
<evidence type="ECO:0000256" key="3">
    <source>
        <dbReference type="ARBA" id="ARBA00004496"/>
    </source>
</evidence>
<keyword evidence="8" id="KW-0479">Metal-binding</keyword>
<evidence type="ECO:0000256" key="4">
    <source>
        <dbReference type="ARBA" id="ARBA00008372"/>
    </source>
</evidence>
<reference evidence="16 17" key="1">
    <citation type="submission" date="2015-03" db="EMBL/GenBank/DDBJ databases">
        <authorList>
            <person name="Morales-Cruz A."/>
            <person name="Amrine K.C."/>
            <person name="Cantu D."/>
        </authorList>
    </citation>
    <scope>NUCLEOTIDE SEQUENCE [LARGE SCALE GENOMIC DNA]</scope>
    <source>
        <strain evidence="16">DS831</strain>
    </source>
</reference>
<dbReference type="InterPro" id="IPR006941">
    <property type="entry name" value="RNase_CAF1"/>
</dbReference>
<evidence type="ECO:0000256" key="10">
    <source>
        <dbReference type="ARBA" id="ARBA00022839"/>
    </source>
</evidence>
<comment type="catalytic activity">
    <reaction evidence="1">
        <text>Exonucleolytic cleavage of poly(A) to 5'-AMP.</text>
        <dbReference type="EC" id="3.1.13.4"/>
    </reaction>
</comment>
<evidence type="ECO:0000256" key="14">
    <source>
        <dbReference type="ARBA" id="ARBA00023242"/>
    </source>
</evidence>
<comment type="subcellular location">
    <subcellularLocation>
        <location evidence="3">Cytoplasm</location>
    </subcellularLocation>
    <subcellularLocation>
        <location evidence="2">Nucleus</location>
    </subcellularLocation>
</comment>
<evidence type="ECO:0000256" key="2">
    <source>
        <dbReference type="ARBA" id="ARBA00004123"/>
    </source>
</evidence>
<evidence type="ECO:0000256" key="7">
    <source>
        <dbReference type="ARBA" id="ARBA00022722"/>
    </source>
</evidence>
<name>A0A0G2GA10_9PEZI</name>
<evidence type="ECO:0000256" key="15">
    <source>
        <dbReference type="SAM" id="MobiDB-lite"/>
    </source>
</evidence>
<dbReference type="GO" id="GO:0004535">
    <property type="term" value="F:poly(A)-specific ribonuclease activity"/>
    <property type="evidence" value="ECO:0007669"/>
    <property type="project" value="UniProtKB-EC"/>
</dbReference>
<evidence type="ECO:0000256" key="1">
    <source>
        <dbReference type="ARBA" id="ARBA00001663"/>
    </source>
</evidence>
<evidence type="ECO:0000256" key="9">
    <source>
        <dbReference type="ARBA" id="ARBA00022801"/>
    </source>
</evidence>
<dbReference type="GO" id="GO:0003723">
    <property type="term" value="F:RNA binding"/>
    <property type="evidence" value="ECO:0007669"/>
    <property type="project" value="UniProtKB-KW"/>
</dbReference>
<feature type="region of interest" description="Disordered" evidence="15">
    <location>
        <begin position="462"/>
        <end position="486"/>
    </location>
</feature>
<dbReference type="Gene3D" id="3.30.420.10">
    <property type="entry name" value="Ribonuclease H-like superfamily/Ribonuclease H"/>
    <property type="match status" value="1"/>
</dbReference>
<evidence type="ECO:0000256" key="11">
    <source>
        <dbReference type="ARBA" id="ARBA00022884"/>
    </source>
</evidence>
<evidence type="ECO:0000313" key="17">
    <source>
        <dbReference type="Proteomes" id="UP000034182"/>
    </source>
</evidence>